<sequence>MKIFSLVFSLYLLKIDSLLSAKDSKICLKLHRL</sequence>
<name>Q7VPA1_HAEDU</name>
<protein>
    <submittedName>
        <fullName evidence="1">Uncharacterized protein</fullName>
    </submittedName>
</protein>
<dbReference type="KEGG" id="hdu:HD_0190"/>
<dbReference type="Proteomes" id="UP000001022">
    <property type="component" value="Chromosome"/>
</dbReference>
<organism evidence="1 2">
    <name type="scientific">Haemophilus ducreyi (strain 35000HP / ATCC 700724)</name>
    <dbReference type="NCBI Taxonomy" id="233412"/>
    <lineage>
        <taxon>Bacteria</taxon>
        <taxon>Pseudomonadati</taxon>
        <taxon>Pseudomonadota</taxon>
        <taxon>Gammaproteobacteria</taxon>
        <taxon>Pasteurellales</taxon>
        <taxon>Pasteurellaceae</taxon>
        <taxon>Haemophilus</taxon>
    </lineage>
</organism>
<reference evidence="2" key="1">
    <citation type="submission" date="2003-06" db="EMBL/GenBank/DDBJ databases">
        <title>The complete genome sequence of Haemophilus ducreyi.</title>
        <authorList>
            <person name="Munson R.S. Jr."/>
            <person name="Ray W.C."/>
            <person name="Mahairas G."/>
            <person name="Sabo P."/>
            <person name="Mungur R."/>
            <person name="Johnson L."/>
            <person name="Nguyen D."/>
            <person name="Wang J."/>
            <person name="Forst C."/>
            <person name="Hood L."/>
        </authorList>
    </citation>
    <scope>NUCLEOTIDE SEQUENCE [LARGE SCALE GENOMIC DNA]</scope>
    <source>
        <strain evidence="2">35000HP / ATCC 700724</strain>
    </source>
</reference>
<accession>Q7VPA1</accession>
<dbReference type="HOGENOM" id="CLU_3382109_0_0_6"/>
<gene>
    <name evidence="1" type="ordered locus">HD_0190</name>
</gene>
<evidence type="ECO:0000313" key="1">
    <source>
        <dbReference type="EMBL" id="AAP95184.1"/>
    </source>
</evidence>
<proteinExistence type="predicted"/>
<dbReference type="EMBL" id="AE017143">
    <property type="protein sequence ID" value="AAP95184.1"/>
    <property type="molecule type" value="Genomic_DNA"/>
</dbReference>
<evidence type="ECO:0000313" key="2">
    <source>
        <dbReference type="Proteomes" id="UP000001022"/>
    </source>
</evidence>
<dbReference type="AlphaFoldDB" id="Q7VPA1"/>
<keyword evidence="2" id="KW-1185">Reference proteome</keyword>